<keyword evidence="1" id="KW-0863">Zinc-finger</keyword>
<feature type="non-terminal residue" evidence="5">
    <location>
        <position position="160"/>
    </location>
</feature>
<name>A0A7J6KI77_PEROL</name>
<dbReference type="AlphaFoldDB" id="A0A7J6KI77"/>
<feature type="compositionally biased region" description="Low complexity" evidence="2">
    <location>
        <begin position="62"/>
        <end position="73"/>
    </location>
</feature>
<dbReference type="InterPro" id="IPR036875">
    <property type="entry name" value="Znf_CCHC_sf"/>
</dbReference>
<keyword evidence="1" id="KW-0862">Zinc</keyword>
<keyword evidence="1" id="KW-0479">Metal-binding</keyword>
<evidence type="ECO:0000313" key="7">
    <source>
        <dbReference type="Proteomes" id="UP000572268"/>
    </source>
</evidence>
<feature type="region of interest" description="Disordered" evidence="2">
    <location>
        <begin position="59"/>
        <end position="82"/>
    </location>
</feature>
<dbReference type="Gene3D" id="4.10.60.10">
    <property type="entry name" value="Zinc finger, CCHC-type"/>
    <property type="match status" value="1"/>
</dbReference>
<dbReference type="EMBL" id="JABAHT010003018">
    <property type="protein sequence ID" value="KAF4646645.1"/>
    <property type="molecule type" value="Genomic_DNA"/>
</dbReference>
<evidence type="ECO:0000256" key="2">
    <source>
        <dbReference type="SAM" id="MobiDB-lite"/>
    </source>
</evidence>
<dbReference type="Proteomes" id="UP000570595">
    <property type="component" value="Unassembled WGS sequence"/>
</dbReference>
<dbReference type="PROSITE" id="PS50158">
    <property type="entry name" value="ZF_CCHC"/>
    <property type="match status" value="1"/>
</dbReference>
<dbReference type="InterPro" id="IPR001878">
    <property type="entry name" value="Znf_CCHC"/>
</dbReference>
<proteinExistence type="predicted"/>
<organism evidence="5 7">
    <name type="scientific">Perkinsus olseni</name>
    <name type="common">Perkinsus atlanticus</name>
    <dbReference type="NCBI Taxonomy" id="32597"/>
    <lineage>
        <taxon>Eukaryota</taxon>
        <taxon>Sar</taxon>
        <taxon>Alveolata</taxon>
        <taxon>Perkinsozoa</taxon>
        <taxon>Perkinsea</taxon>
        <taxon>Perkinsida</taxon>
        <taxon>Perkinsidae</taxon>
        <taxon>Perkinsus</taxon>
    </lineage>
</organism>
<dbReference type="GO" id="GO:0008270">
    <property type="term" value="F:zinc ion binding"/>
    <property type="evidence" value="ECO:0007669"/>
    <property type="project" value="UniProtKB-KW"/>
</dbReference>
<accession>A0A7J6KI77</accession>
<protein>
    <recommendedName>
        <fullName evidence="3">CCHC-type domain-containing protein</fullName>
    </recommendedName>
</protein>
<evidence type="ECO:0000313" key="5">
    <source>
        <dbReference type="EMBL" id="KAF4646848.1"/>
    </source>
</evidence>
<evidence type="ECO:0000313" key="4">
    <source>
        <dbReference type="EMBL" id="KAF4646645.1"/>
    </source>
</evidence>
<feature type="compositionally biased region" description="Basic and acidic residues" evidence="2">
    <location>
        <begin position="133"/>
        <end position="150"/>
    </location>
</feature>
<sequence>MRRLSYLPVDPNIRESSADEIAPIGEWEAWLISMEQLTMNEGDAIQQGVSQDEAVTVFETQAGPPGAQGAAKGAGRRRERRSPFAGKCYGCQEFGHRIADCPQRKNSAGDNKEGKAGGSAEAAAAESGGPVDDAEKSPPGEDKTKPRESEDCTVQTASYA</sequence>
<feature type="domain" description="CCHC-type" evidence="3">
    <location>
        <begin position="87"/>
        <end position="103"/>
    </location>
</feature>
<dbReference type="OrthoDB" id="10434993at2759"/>
<dbReference type="GO" id="GO:0003676">
    <property type="term" value="F:nucleic acid binding"/>
    <property type="evidence" value="ECO:0007669"/>
    <property type="project" value="InterPro"/>
</dbReference>
<dbReference type="Proteomes" id="UP000572268">
    <property type="component" value="Unassembled WGS sequence"/>
</dbReference>
<reference evidence="6 7" key="1">
    <citation type="submission" date="2020-04" db="EMBL/GenBank/DDBJ databases">
        <title>Perkinsus olseni comparative genomics.</title>
        <authorList>
            <person name="Bogema D.R."/>
        </authorList>
    </citation>
    <scope>NUCLEOTIDE SEQUENCE [LARGE SCALE GENOMIC DNA]</scope>
    <source>
        <strain evidence="4">ATCC PRA-179</strain>
        <strain evidence="5">ATCC PRA-31</strain>
    </source>
</reference>
<evidence type="ECO:0000313" key="6">
    <source>
        <dbReference type="Proteomes" id="UP000570595"/>
    </source>
</evidence>
<evidence type="ECO:0000256" key="1">
    <source>
        <dbReference type="PROSITE-ProRule" id="PRU00047"/>
    </source>
</evidence>
<gene>
    <name evidence="5" type="ORF">FOL46_005087</name>
    <name evidence="4" type="ORF">FOZ61_005489</name>
</gene>
<feature type="compositionally biased region" description="Low complexity" evidence="2">
    <location>
        <begin position="118"/>
        <end position="129"/>
    </location>
</feature>
<dbReference type="SUPFAM" id="SSF57756">
    <property type="entry name" value="Retrovirus zinc finger-like domains"/>
    <property type="match status" value="1"/>
</dbReference>
<feature type="region of interest" description="Disordered" evidence="2">
    <location>
        <begin position="99"/>
        <end position="160"/>
    </location>
</feature>
<comment type="caution">
    <text evidence="5">The sequence shown here is derived from an EMBL/GenBank/DDBJ whole genome shotgun (WGS) entry which is preliminary data.</text>
</comment>
<evidence type="ECO:0000259" key="3">
    <source>
        <dbReference type="PROSITE" id="PS50158"/>
    </source>
</evidence>
<dbReference type="EMBL" id="JABANN010003053">
    <property type="protein sequence ID" value="KAF4646848.1"/>
    <property type="molecule type" value="Genomic_DNA"/>
</dbReference>
<dbReference type="SMART" id="SM00343">
    <property type="entry name" value="ZnF_C2HC"/>
    <property type="match status" value="1"/>
</dbReference>